<dbReference type="RefSeq" id="WP_248665101.1">
    <property type="nucleotide sequence ID" value="NZ_JALPRX010000004.1"/>
</dbReference>
<dbReference type="PANTHER" id="PTHR30427">
    <property type="entry name" value="TRANSCRIPTIONAL ACTIVATOR PROTEIN LYSR"/>
    <property type="match status" value="1"/>
</dbReference>
<proteinExistence type="inferred from homology"/>
<evidence type="ECO:0000259" key="5">
    <source>
        <dbReference type="PROSITE" id="PS50931"/>
    </source>
</evidence>
<dbReference type="InterPro" id="IPR000847">
    <property type="entry name" value="LysR_HTH_N"/>
</dbReference>
<comment type="similarity">
    <text evidence="1">Belongs to the LysR transcriptional regulatory family.</text>
</comment>
<evidence type="ECO:0000256" key="2">
    <source>
        <dbReference type="ARBA" id="ARBA00023015"/>
    </source>
</evidence>
<dbReference type="Pfam" id="PF03466">
    <property type="entry name" value="LysR_substrate"/>
    <property type="match status" value="1"/>
</dbReference>
<evidence type="ECO:0000256" key="3">
    <source>
        <dbReference type="ARBA" id="ARBA00023125"/>
    </source>
</evidence>
<dbReference type="Gene3D" id="1.10.10.10">
    <property type="entry name" value="Winged helix-like DNA-binding domain superfamily/Winged helix DNA-binding domain"/>
    <property type="match status" value="1"/>
</dbReference>
<sequence>MNPAHLDLFCAVRRHGGMTRAAAALGIGQPHVSRAIAQLEADLGFALFVRGHGSALPTREGEAFAREVERTQAGLDHLRHVARQIRELGSAPLRVACQPSLAARLLPRAIRRLEADFPGVRVAVHVPEPDTIWAWASSGRCDIGLVRPRAGYTGVACEPFLTVDAVCAMPRRHALARRRAVAVRDLAGEPMIVGGPGLFRQAVEAAFAQAGLEPRCNLMAQYTAARCGLVAEGLGLAIVDPVAARALAGLPIVLRPFRPRIPIETVLVRPSDRPPCHLAAHLVGLLKAECGALSSIRT</sequence>
<protein>
    <submittedName>
        <fullName evidence="6">LysR family transcriptional regulator</fullName>
    </submittedName>
</protein>
<dbReference type="InterPro" id="IPR037424">
    <property type="entry name" value="NocR_PBP2"/>
</dbReference>
<dbReference type="AlphaFoldDB" id="A0A9X1Y6I8"/>
<evidence type="ECO:0000313" key="6">
    <source>
        <dbReference type="EMBL" id="MCK8782972.1"/>
    </source>
</evidence>
<feature type="domain" description="HTH lysR-type" evidence="5">
    <location>
        <begin position="1"/>
        <end position="58"/>
    </location>
</feature>
<keyword evidence="7" id="KW-1185">Reference proteome</keyword>
<dbReference type="PROSITE" id="PS50931">
    <property type="entry name" value="HTH_LYSR"/>
    <property type="match status" value="1"/>
</dbReference>
<reference evidence="6" key="1">
    <citation type="submission" date="2022-04" db="EMBL/GenBank/DDBJ databases">
        <title>Roseomonas acroporae sp. nov., isolated from coral Acropora digitifera.</title>
        <authorList>
            <person name="Sun H."/>
        </authorList>
    </citation>
    <scope>NUCLEOTIDE SEQUENCE</scope>
    <source>
        <strain evidence="6">NAR14</strain>
    </source>
</reference>
<dbReference type="SUPFAM" id="SSF53850">
    <property type="entry name" value="Periplasmic binding protein-like II"/>
    <property type="match status" value="1"/>
</dbReference>
<keyword evidence="4" id="KW-0804">Transcription</keyword>
<accession>A0A9X1Y6I8</accession>
<dbReference type="GO" id="GO:0003700">
    <property type="term" value="F:DNA-binding transcription factor activity"/>
    <property type="evidence" value="ECO:0007669"/>
    <property type="project" value="InterPro"/>
</dbReference>
<dbReference type="Proteomes" id="UP001139516">
    <property type="component" value="Unassembled WGS sequence"/>
</dbReference>
<evidence type="ECO:0000313" key="7">
    <source>
        <dbReference type="Proteomes" id="UP001139516"/>
    </source>
</evidence>
<dbReference type="Gene3D" id="3.40.190.290">
    <property type="match status" value="1"/>
</dbReference>
<name>A0A9X1Y6I8_9PROT</name>
<dbReference type="SUPFAM" id="SSF46785">
    <property type="entry name" value="Winged helix' DNA-binding domain"/>
    <property type="match status" value="1"/>
</dbReference>
<dbReference type="PRINTS" id="PR00039">
    <property type="entry name" value="HTHLYSR"/>
</dbReference>
<organism evidence="6 7">
    <name type="scientific">Roseomonas acroporae</name>
    <dbReference type="NCBI Taxonomy" id="2937791"/>
    <lineage>
        <taxon>Bacteria</taxon>
        <taxon>Pseudomonadati</taxon>
        <taxon>Pseudomonadota</taxon>
        <taxon>Alphaproteobacteria</taxon>
        <taxon>Acetobacterales</taxon>
        <taxon>Roseomonadaceae</taxon>
        <taxon>Roseomonas</taxon>
    </lineage>
</organism>
<dbReference type="PANTHER" id="PTHR30427:SF1">
    <property type="entry name" value="TRANSCRIPTIONAL ACTIVATOR PROTEIN LYSR"/>
    <property type="match status" value="1"/>
</dbReference>
<comment type="caution">
    <text evidence="6">The sequence shown here is derived from an EMBL/GenBank/DDBJ whole genome shotgun (WGS) entry which is preliminary data.</text>
</comment>
<dbReference type="InterPro" id="IPR036390">
    <property type="entry name" value="WH_DNA-bd_sf"/>
</dbReference>
<evidence type="ECO:0000256" key="1">
    <source>
        <dbReference type="ARBA" id="ARBA00009437"/>
    </source>
</evidence>
<keyword evidence="2" id="KW-0805">Transcription regulation</keyword>
<dbReference type="CDD" id="cd08415">
    <property type="entry name" value="PBP2_LysR_opines_like"/>
    <property type="match status" value="1"/>
</dbReference>
<dbReference type="EMBL" id="JALPRX010000004">
    <property type="protein sequence ID" value="MCK8782972.1"/>
    <property type="molecule type" value="Genomic_DNA"/>
</dbReference>
<dbReference type="InterPro" id="IPR005119">
    <property type="entry name" value="LysR_subst-bd"/>
</dbReference>
<dbReference type="InterPro" id="IPR036388">
    <property type="entry name" value="WH-like_DNA-bd_sf"/>
</dbReference>
<dbReference type="GO" id="GO:0010628">
    <property type="term" value="P:positive regulation of gene expression"/>
    <property type="evidence" value="ECO:0007669"/>
    <property type="project" value="TreeGrafter"/>
</dbReference>
<dbReference type="GO" id="GO:0043565">
    <property type="term" value="F:sequence-specific DNA binding"/>
    <property type="evidence" value="ECO:0007669"/>
    <property type="project" value="TreeGrafter"/>
</dbReference>
<evidence type="ECO:0000256" key="4">
    <source>
        <dbReference type="ARBA" id="ARBA00023163"/>
    </source>
</evidence>
<gene>
    <name evidence="6" type="ORF">M0638_01075</name>
</gene>
<dbReference type="Pfam" id="PF00126">
    <property type="entry name" value="HTH_1"/>
    <property type="match status" value="1"/>
</dbReference>
<keyword evidence="3" id="KW-0238">DNA-binding</keyword>